<keyword evidence="3" id="KW-1185">Reference proteome</keyword>
<proteinExistence type="predicted"/>
<evidence type="ECO:0000313" key="3">
    <source>
        <dbReference type="Proteomes" id="UP001642464"/>
    </source>
</evidence>
<comment type="caution">
    <text evidence="2">The sequence shown here is derived from an EMBL/GenBank/DDBJ whole genome shotgun (WGS) entry which is preliminary data.</text>
</comment>
<gene>
    <name evidence="2" type="ORF">SCF082_LOCUS19999</name>
</gene>
<feature type="region of interest" description="Disordered" evidence="1">
    <location>
        <begin position="65"/>
        <end position="84"/>
    </location>
</feature>
<dbReference type="Proteomes" id="UP001642464">
    <property type="component" value="Unassembled WGS sequence"/>
</dbReference>
<accession>A0ABP0KZE3</accession>
<dbReference type="EMBL" id="CAXAMM010013825">
    <property type="protein sequence ID" value="CAK9032263.1"/>
    <property type="molecule type" value="Genomic_DNA"/>
</dbReference>
<evidence type="ECO:0000256" key="1">
    <source>
        <dbReference type="SAM" id="MobiDB-lite"/>
    </source>
</evidence>
<sequence length="284" mass="32287">MRKALAARYLEHLTGDDVIDLDELIGADDDEDFISASLQNAIQEISSGGSTAGKQMRALKAHVQDSAQPYGHHSMTKRLGQMSGKNNSRDWWRMMKDGPAIEQILLPIKYTDLDDGIDKFKLETWPVMDPHSIAHFLFEHAGLQIPAASLRDYWEFHSQHGEHWAQGVPFDAMPIGVYGDGARVNTKFGSTNLVGIYFNFPLWKPGSVRASRFLVTVIPEEKLWRHYTLNCILRRLTWSVNCLQEGHHPERGPGNQLLPKHLEMLAGRPFKFKCVLTEIRGDWQ</sequence>
<evidence type="ECO:0000313" key="2">
    <source>
        <dbReference type="EMBL" id="CAK9032263.1"/>
    </source>
</evidence>
<reference evidence="2 3" key="1">
    <citation type="submission" date="2024-02" db="EMBL/GenBank/DDBJ databases">
        <authorList>
            <person name="Chen Y."/>
            <person name="Shah S."/>
            <person name="Dougan E. K."/>
            <person name="Thang M."/>
            <person name="Chan C."/>
        </authorList>
    </citation>
    <scope>NUCLEOTIDE SEQUENCE [LARGE SCALE GENOMIC DNA]</scope>
</reference>
<organism evidence="2 3">
    <name type="scientific">Durusdinium trenchii</name>
    <dbReference type="NCBI Taxonomy" id="1381693"/>
    <lineage>
        <taxon>Eukaryota</taxon>
        <taxon>Sar</taxon>
        <taxon>Alveolata</taxon>
        <taxon>Dinophyceae</taxon>
        <taxon>Suessiales</taxon>
        <taxon>Symbiodiniaceae</taxon>
        <taxon>Durusdinium</taxon>
    </lineage>
</organism>
<protein>
    <submittedName>
        <fullName evidence="2">Uncharacterized protein</fullName>
    </submittedName>
</protein>
<name>A0ABP0KZE3_9DINO</name>